<dbReference type="PANTHER" id="PTHR40314">
    <property type="entry name" value="PROTEIN CBG09102-RELATED"/>
    <property type="match status" value="1"/>
</dbReference>
<reference evidence="4" key="1">
    <citation type="submission" date="2016-11" db="UniProtKB">
        <authorList>
            <consortium name="WormBaseParasite"/>
        </authorList>
    </citation>
    <scope>IDENTIFICATION</scope>
</reference>
<evidence type="ECO:0000256" key="2">
    <source>
        <dbReference type="SAM" id="Phobius"/>
    </source>
</evidence>
<keyword evidence="2" id="KW-0472">Membrane</keyword>
<dbReference type="STRING" id="1561998.A0A1I7UPF0"/>
<dbReference type="eggNOG" id="ENOG502TGDX">
    <property type="taxonomic scope" value="Eukaryota"/>
</dbReference>
<dbReference type="InterPro" id="IPR009819">
    <property type="entry name" value="Pes-10"/>
</dbReference>
<protein>
    <submittedName>
        <fullName evidence="4">CUB domain-containing protein</fullName>
    </submittedName>
</protein>
<dbReference type="Proteomes" id="UP000095282">
    <property type="component" value="Unplaced"/>
</dbReference>
<proteinExistence type="predicted"/>
<feature type="transmembrane region" description="Helical" evidence="2">
    <location>
        <begin position="599"/>
        <end position="626"/>
    </location>
</feature>
<accession>A0A1I7UPF0</accession>
<name>A0A1I7UPF0_9PELO</name>
<evidence type="ECO:0000313" key="3">
    <source>
        <dbReference type="Proteomes" id="UP000095282"/>
    </source>
</evidence>
<dbReference type="PANTHER" id="PTHR40314:SF3">
    <property type="entry name" value="VWFD DOMAIN-CONTAINING PROTEIN"/>
    <property type="match status" value="1"/>
</dbReference>
<evidence type="ECO:0000256" key="1">
    <source>
        <dbReference type="SAM" id="MobiDB-lite"/>
    </source>
</evidence>
<organism evidence="3 4">
    <name type="scientific">Caenorhabditis tropicalis</name>
    <dbReference type="NCBI Taxonomy" id="1561998"/>
    <lineage>
        <taxon>Eukaryota</taxon>
        <taxon>Metazoa</taxon>
        <taxon>Ecdysozoa</taxon>
        <taxon>Nematoda</taxon>
        <taxon>Chromadorea</taxon>
        <taxon>Rhabditida</taxon>
        <taxon>Rhabditina</taxon>
        <taxon>Rhabditomorpha</taxon>
        <taxon>Rhabditoidea</taxon>
        <taxon>Rhabditidae</taxon>
        <taxon>Peloderinae</taxon>
        <taxon>Caenorhabditis</taxon>
    </lineage>
</organism>
<sequence length="716" mass="79197">MFAYEQQLHHIGMIIQAGYTKLATSAINQIWNEPIPTSVIDDSNLPFIMAIEGMKMVAAQRFLARHRLRKSIGMEREKKRIVEVLKNGGMKRFDGKGRKVPENFMKILNMMTHLNGEEDYKRVPGAQMKGILVSKGLQNKPFSVLLLLLFFSVSHQQAPAQYYGINIPIAVGEPQSSRKIAAFGKFHEEFTHCGKTTVENLNPGFVTKENPKFSSHVEIYVDCEPTPSRITLTQETGGGFGDFKRDFRKECEMMVCSDKDYPAKGDNLGKTSNMNKDTTTEIMAPAPEKSNVLVCESKQVEWPTTASTSSVLLANEENCYSMDGSLSGTLERGKTKWHQIPRWLPAGEETFNLRPFLFADERSEYLERVPFIFPHQTASGVSYTKCETACDRGTVVKLTMFPASYQSMIYVQPEKCTSFRICYDPDGFNDDTRTPTCNSDFTIDVLFHNGVIVWGKKGRASMIDMMSHRHQGLVAIEFGYGVTSQGDPTKTRPEFYFGNDHREFVTSDSTGYQAESAAKLTFFFPSDDCLVPHAGIFSKVCWTPSIRPSSREKTTTTQEPIIDIIATTTPKAPRVLPNVRVDPSDVEGLSRAVYVQGKWWTWGVYFGFLSGTLLTLAIGESIFYLFKRTVFAVWYRGMYKRYGCDVSGVTGGLTGVGFGNTTSGVETIAAGATGNTMGVTGGATTTGATTGDGQTGTSTVGSVMGTTSNTNNSIAM</sequence>
<keyword evidence="3" id="KW-1185">Reference proteome</keyword>
<dbReference type="InterPro" id="IPR055273">
    <property type="entry name" value="CBG09102/CBG15751-like_dom"/>
</dbReference>
<keyword evidence="2" id="KW-0812">Transmembrane</keyword>
<evidence type="ECO:0000313" key="4">
    <source>
        <dbReference type="WBParaSite" id="Csp11.Scaffold630.g18018.t2"/>
    </source>
</evidence>
<dbReference type="WBParaSite" id="Csp11.Scaffold630.g18018.t2">
    <property type="protein sequence ID" value="Csp11.Scaffold630.g18018.t2"/>
    <property type="gene ID" value="Csp11.Scaffold630.g18018"/>
</dbReference>
<dbReference type="Pfam" id="PF07149">
    <property type="entry name" value="Pes-10"/>
    <property type="match status" value="1"/>
</dbReference>
<feature type="region of interest" description="Disordered" evidence="1">
    <location>
        <begin position="683"/>
        <end position="703"/>
    </location>
</feature>
<keyword evidence="2" id="KW-1133">Transmembrane helix</keyword>
<dbReference type="AlphaFoldDB" id="A0A1I7UPF0"/>